<dbReference type="OrthoDB" id="9758038at2"/>
<dbReference type="EC" id="3.1.4.-" evidence="6"/>
<name>A0A4Q0XZM4_9BACT</name>
<dbReference type="STRING" id="877500.GCA_000935065_01553"/>
<dbReference type="InterPro" id="IPR010043">
    <property type="entry name" value="UTase/UR"/>
</dbReference>
<keyword evidence="4 6" id="KW-0460">Magnesium</keyword>
<accession>A0A4Q0XZM4</accession>
<dbReference type="RefSeq" id="WP_129082042.1">
    <property type="nucleotide sequence ID" value="NZ_CP041070.1"/>
</dbReference>
<dbReference type="EC" id="2.7.7.59" evidence="6"/>
<evidence type="ECO:0000256" key="6">
    <source>
        <dbReference type="HAMAP-Rule" id="MF_00277"/>
    </source>
</evidence>
<comment type="cofactor">
    <cofactor evidence="6">
        <name>Mg(2+)</name>
        <dbReference type="ChEBI" id="CHEBI:18420"/>
    </cofactor>
</comment>
<dbReference type="SUPFAM" id="SSF55021">
    <property type="entry name" value="ACT-like"/>
    <property type="match status" value="1"/>
</dbReference>
<dbReference type="InterPro" id="IPR006674">
    <property type="entry name" value="HD_domain"/>
</dbReference>
<organism evidence="8 9">
    <name type="scientific">Halarcobacter anaerophilus</name>
    <dbReference type="NCBI Taxonomy" id="877500"/>
    <lineage>
        <taxon>Bacteria</taxon>
        <taxon>Pseudomonadati</taxon>
        <taxon>Campylobacterota</taxon>
        <taxon>Epsilonproteobacteria</taxon>
        <taxon>Campylobacterales</taxon>
        <taxon>Arcobacteraceae</taxon>
        <taxon>Halarcobacter</taxon>
    </lineage>
</organism>
<dbReference type="PIRSF" id="PIRSF006288">
    <property type="entry name" value="PII_uridyltransf"/>
    <property type="match status" value="1"/>
</dbReference>
<dbReference type="InterPro" id="IPR043519">
    <property type="entry name" value="NT_sf"/>
</dbReference>
<evidence type="ECO:0000259" key="7">
    <source>
        <dbReference type="PROSITE" id="PS51671"/>
    </source>
</evidence>
<evidence type="ECO:0000256" key="5">
    <source>
        <dbReference type="ARBA" id="ARBA00023268"/>
    </source>
</evidence>
<keyword evidence="1 6" id="KW-0808">Transferase</keyword>
<evidence type="ECO:0000256" key="1">
    <source>
        <dbReference type="ARBA" id="ARBA00022679"/>
    </source>
</evidence>
<comment type="catalytic activity">
    <reaction evidence="6">
        <text>[protein-PII]-uridylyl-L-tyrosine + H2O = [protein-PII]-L-tyrosine + UMP + H(+)</text>
        <dbReference type="Rhea" id="RHEA:48600"/>
        <dbReference type="Rhea" id="RHEA-COMP:12147"/>
        <dbReference type="Rhea" id="RHEA-COMP:12148"/>
        <dbReference type="ChEBI" id="CHEBI:15377"/>
        <dbReference type="ChEBI" id="CHEBI:15378"/>
        <dbReference type="ChEBI" id="CHEBI:46858"/>
        <dbReference type="ChEBI" id="CHEBI:57865"/>
        <dbReference type="ChEBI" id="CHEBI:90602"/>
    </reaction>
</comment>
<dbReference type="InterPro" id="IPR002912">
    <property type="entry name" value="ACT_dom"/>
</dbReference>
<dbReference type="GO" id="GO:0008773">
    <property type="term" value="F:[protein-PII] uridylyltransferase activity"/>
    <property type="evidence" value="ECO:0007669"/>
    <property type="project" value="UniProtKB-UniRule"/>
</dbReference>
<comment type="caution">
    <text evidence="6">Lacks conserved residue(s) required for the propagation of feature annotation.</text>
</comment>
<dbReference type="PANTHER" id="PTHR47320:SF1">
    <property type="entry name" value="BIFUNCTIONAL URIDYLYLTRANSFERASE_URIDYLYL-REMOVING ENZYME"/>
    <property type="match status" value="1"/>
</dbReference>
<dbReference type="PANTHER" id="PTHR47320">
    <property type="entry name" value="BIFUNCTIONAL URIDYLYLTRANSFERASE/URIDYLYL-REMOVING ENZYME"/>
    <property type="match status" value="1"/>
</dbReference>
<proteinExistence type="inferred from homology"/>
<dbReference type="GO" id="GO:0006808">
    <property type="term" value="P:regulation of nitrogen utilization"/>
    <property type="evidence" value="ECO:0007669"/>
    <property type="project" value="UniProtKB-UniRule"/>
</dbReference>
<keyword evidence="5 6" id="KW-0511">Multifunctional enzyme</keyword>
<dbReference type="HAMAP" id="MF_00277">
    <property type="entry name" value="PII_uridylyl_transf"/>
    <property type="match status" value="1"/>
</dbReference>
<dbReference type="Pfam" id="PF01966">
    <property type="entry name" value="HD"/>
    <property type="match status" value="1"/>
</dbReference>
<feature type="region of interest" description="Uridylyltransferase" evidence="6">
    <location>
        <begin position="1"/>
        <end position="341"/>
    </location>
</feature>
<dbReference type="EMBL" id="PDKO01000005">
    <property type="protein sequence ID" value="RXJ63177.1"/>
    <property type="molecule type" value="Genomic_DNA"/>
</dbReference>
<feature type="domain" description="ACT" evidence="7">
    <location>
        <begin position="778"/>
        <end position="844"/>
    </location>
</feature>
<comment type="domain">
    <text evidence="6">Has four distinct domains: an N-terminal nucleotidyltransferase (NT) domain responsible for UTase activity, a central HD domain that encodes UR activity, and two C-terminal ACT domains that seem to have a role in glutamine sensing.</text>
</comment>
<dbReference type="InterPro" id="IPR013546">
    <property type="entry name" value="PII_UdlTrfase/GS_AdlTrfase"/>
</dbReference>
<dbReference type="SUPFAM" id="SSF81301">
    <property type="entry name" value="Nucleotidyltransferase"/>
    <property type="match status" value="1"/>
</dbReference>
<dbReference type="Proteomes" id="UP000290191">
    <property type="component" value="Unassembled WGS sequence"/>
</dbReference>
<evidence type="ECO:0000256" key="3">
    <source>
        <dbReference type="ARBA" id="ARBA00022801"/>
    </source>
</evidence>
<gene>
    <name evidence="6" type="primary">glnD</name>
    <name evidence="8" type="ORF">CRV06_07910</name>
</gene>
<dbReference type="SUPFAM" id="SSF109604">
    <property type="entry name" value="HD-domain/PDEase-like"/>
    <property type="match status" value="1"/>
</dbReference>
<keyword evidence="2 6" id="KW-0548">Nucleotidyltransferase</keyword>
<comment type="similarity">
    <text evidence="6">Belongs to the GlnD family.</text>
</comment>
<evidence type="ECO:0000256" key="2">
    <source>
        <dbReference type="ARBA" id="ARBA00022695"/>
    </source>
</evidence>
<dbReference type="Pfam" id="PF08335">
    <property type="entry name" value="GlnD_UR_UTase"/>
    <property type="match status" value="1"/>
</dbReference>
<keyword evidence="3 6" id="KW-0378">Hydrolase</keyword>
<dbReference type="InterPro" id="IPR045865">
    <property type="entry name" value="ACT-like_dom_sf"/>
</dbReference>
<keyword evidence="9" id="KW-1185">Reference proteome</keyword>
<dbReference type="PROSITE" id="PS51671">
    <property type="entry name" value="ACT"/>
    <property type="match status" value="1"/>
</dbReference>
<reference evidence="8 9" key="1">
    <citation type="submission" date="2017-10" db="EMBL/GenBank/DDBJ databases">
        <title>Genomics of the genus Arcobacter.</title>
        <authorList>
            <person name="Perez-Cataluna A."/>
            <person name="Figueras M.J."/>
        </authorList>
    </citation>
    <scope>NUCLEOTIDE SEQUENCE [LARGE SCALE GENOMIC DNA]</scope>
    <source>
        <strain evidence="8 9">DSM 24636</strain>
    </source>
</reference>
<comment type="caution">
    <text evidence="8">The sequence shown here is derived from an EMBL/GenBank/DDBJ whole genome shotgun (WGS) entry which is preliminary data.</text>
</comment>
<dbReference type="AlphaFoldDB" id="A0A4Q0XZM4"/>
<protein>
    <recommendedName>
        <fullName evidence="6">Bifunctional uridylyltransferase/uridylyl-removing enzyme</fullName>
        <shortName evidence="6">UTase/UR</shortName>
    </recommendedName>
    <alternativeName>
        <fullName evidence="6">Bifunctional [protein-PII] modification enzyme</fullName>
    </alternativeName>
    <alternativeName>
        <fullName evidence="6">Bifunctional nitrogen sensor protein</fullName>
    </alternativeName>
    <domain>
        <recommendedName>
            <fullName evidence="6">[Protein-PII] uridylyltransferase</fullName>
            <shortName evidence="6">PII uridylyltransferase</shortName>
            <shortName evidence="6">UTase</shortName>
            <ecNumber evidence="6">2.7.7.59</ecNumber>
        </recommendedName>
    </domain>
    <domain>
        <recommendedName>
            <fullName evidence="6">[Protein-PII]-UMP uridylyl-removing enzyme</fullName>
            <shortName evidence="6">UR</shortName>
            <ecNumber evidence="6">3.1.4.-</ecNumber>
        </recommendedName>
    </domain>
</protein>
<evidence type="ECO:0000313" key="8">
    <source>
        <dbReference type="EMBL" id="RXJ63177.1"/>
    </source>
</evidence>
<sequence>MTELNLQIEELISKNAKDFEISKVFRNYYKNYLNSIETAFETTGGKDFFVKHTKHTDKFLIQLYKYMQRKYFGNYQPMSSSIPVILVALGSYGREQLCVYSDVDLMILYKDIKGYNIKPLMEELITLAWDCGLKLGSRVHEIKEIEEGVKEDITIKTSILESRMIYGSKQLWFEYQTVLRNIRKTAQKEFVVEKLEEHKQRLLKNPLKMEPNIKDGYGGMRESNMVFWMATVIFGVSDVKQLIGKEFSEDEYKKYRSALEYIFQVRNALHNIAKKKLDIVNFDLLPELSSKLGFEHTPRMTKERQCMAKILESLHRIHFFSTIMVKKFTRRVIFEKENIHKLKEYRYIKNLYIVDNRLYTSFNAKPKTLIELLKELINLPNDVKSFDRSYIYYASKSILPNKQTLELKKIIKLLLQKPNLYALMKLIYNSRLFQTVLPITKKIVNQPQFDGYHQHPVDIHSIKALKQLENIKDSYVNSLYKSLDEKEKALVRIVSLLHDVGKGRVTDHHISGEKLFKNMTTAYDFEHEYIQLGALLVRYHNMMSKVATSEDIYSEKVILSFTALIKSKRALKMLFVVTYADISAVGDNIYKSATASLLKQLYLQSLPAFENSALLNESARRNAKQERIKKSQKYKELPNILKKKIFYIASNHIFLKLKADEIINIAIKAQKVESFDYEILNNTNLIIRIIRKVPLNLGFLLGKLEFLNISTMNIFKLYDEKKFFEISFSEKVDNEDLTYISQIIESSFDMSKKTKLLTPIIKKEGIEIDSNHTTYLASMNVRAEDQKGLLAYIAKVFDDYGIEIETAKLSSIKGKAQDLFLIEKNGNFCAKQDEIIKDLCVDEK</sequence>
<comment type="function">
    <text evidence="6">Modifies, by uridylylation and deuridylylation, the PII regulatory proteins (GlnB and homologs), in response to the nitrogen status of the cell that GlnD senses through the glutamine level. Under low glutamine levels, catalyzes the conversion of the PII proteins and UTP to PII-UMP and PPi, while under higher glutamine levels, GlnD hydrolyzes PII-UMP to PII and UMP (deuridylylation). Thus, controls uridylylation state and activity of the PII proteins, and plays an important role in the regulation of nitrogen metabolism.</text>
</comment>
<dbReference type="GO" id="GO:0008081">
    <property type="term" value="F:phosphoric diester hydrolase activity"/>
    <property type="evidence" value="ECO:0007669"/>
    <property type="project" value="UniProtKB-UniRule"/>
</dbReference>
<evidence type="ECO:0000256" key="4">
    <source>
        <dbReference type="ARBA" id="ARBA00022842"/>
    </source>
</evidence>
<comment type="catalytic activity">
    <reaction evidence="6">
        <text>[protein-PII]-L-tyrosine + UTP = [protein-PII]-uridylyl-L-tyrosine + diphosphate</text>
        <dbReference type="Rhea" id="RHEA:13673"/>
        <dbReference type="Rhea" id="RHEA-COMP:12147"/>
        <dbReference type="Rhea" id="RHEA-COMP:12148"/>
        <dbReference type="ChEBI" id="CHEBI:33019"/>
        <dbReference type="ChEBI" id="CHEBI:46398"/>
        <dbReference type="ChEBI" id="CHEBI:46858"/>
        <dbReference type="ChEBI" id="CHEBI:90602"/>
        <dbReference type="EC" id="2.7.7.59"/>
    </reaction>
</comment>
<comment type="activity regulation">
    <text evidence="6">Uridylyltransferase (UTase) activity is inhibited by glutamine, while glutamine activates uridylyl-removing (UR) activity.</text>
</comment>
<evidence type="ECO:0000313" key="9">
    <source>
        <dbReference type="Proteomes" id="UP000290191"/>
    </source>
</evidence>
<dbReference type="Gene3D" id="1.10.3210.10">
    <property type="entry name" value="Hypothetical protein af1432"/>
    <property type="match status" value="1"/>
</dbReference>